<protein>
    <submittedName>
        <fullName evidence="1">Uncharacterized protein</fullName>
    </submittedName>
</protein>
<evidence type="ECO:0000313" key="1">
    <source>
        <dbReference type="EMBL" id="SBO95594.1"/>
    </source>
</evidence>
<name>A0A1M4EA18_9ACTN</name>
<sequence length="37" mass="3808">MAVLSKRCDHHGDSKEFSVDVARAALGSPAPGRGLTA</sequence>
<gene>
    <name evidence="1" type="ORF">BN4615_P5110</name>
</gene>
<reference evidence="1" key="1">
    <citation type="submission" date="2016-04" db="EMBL/GenBank/DDBJ databases">
        <authorList>
            <person name="Evans L.H."/>
            <person name="Alamgir A."/>
            <person name="Owens N."/>
            <person name="Weber N.D."/>
            <person name="Virtaneva K."/>
            <person name="Barbian K."/>
            <person name="Babar A."/>
            <person name="Rosenke K."/>
        </authorList>
    </citation>
    <scope>NUCLEOTIDE SEQUENCE</scope>
    <source>
        <strain evidence="1">Nono1</strain>
    </source>
</reference>
<dbReference type="EMBL" id="LT559118">
    <property type="protein sequence ID" value="SBO95594.1"/>
    <property type="molecule type" value="Genomic_DNA"/>
</dbReference>
<accession>A0A1M4EA18</accession>
<dbReference type="AlphaFoldDB" id="A0A1M4EA18"/>
<proteinExistence type="predicted"/>
<organism evidence="1">
    <name type="scientific">Nonomuraea gerenzanensis</name>
    <dbReference type="NCBI Taxonomy" id="93944"/>
    <lineage>
        <taxon>Bacteria</taxon>
        <taxon>Bacillati</taxon>
        <taxon>Actinomycetota</taxon>
        <taxon>Actinomycetes</taxon>
        <taxon>Streptosporangiales</taxon>
        <taxon>Streptosporangiaceae</taxon>
        <taxon>Nonomuraea</taxon>
    </lineage>
</organism>